<feature type="domain" description="P-type ATPase C-terminal" evidence="18">
    <location>
        <begin position="1151"/>
        <end position="1402"/>
    </location>
</feature>
<feature type="region of interest" description="Disordered" evidence="16">
    <location>
        <begin position="1013"/>
        <end position="1035"/>
    </location>
</feature>
<feature type="transmembrane region" description="Helical" evidence="15">
    <location>
        <begin position="1372"/>
        <end position="1392"/>
    </location>
</feature>
<reference evidence="19 20" key="1">
    <citation type="submission" date="2016-07" db="EMBL/GenBank/DDBJ databases">
        <title>Pervasive Adenine N6-methylation of Active Genes in Fungi.</title>
        <authorList>
            <consortium name="DOE Joint Genome Institute"/>
            <person name="Mondo S.J."/>
            <person name="Dannebaum R.O."/>
            <person name="Kuo R.C."/>
            <person name="Labutti K."/>
            <person name="Haridas S."/>
            <person name="Kuo A."/>
            <person name="Salamov A."/>
            <person name="Ahrendt S.R."/>
            <person name="Lipzen A."/>
            <person name="Sullivan W."/>
            <person name="Andreopoulos W.B."/>
            <person name="Clum A."/>
            <person name="Lindquist E."/>
            <person name="Daum C."/>
            <person name="Ramamoorthy G.K."/>
            <person name="Gryganskyi A."/>
            <person name="Culley D."/>
            <person name="Magnuson J.K."/>
            <person name="James T.Y."/>
            <person name="O'Malley M.A."/>
            <person name="Stajich J.E."/>
            <person name="Spatafora J.W."/>
            <person name="Visel A."/>
            <person name="Grigoriev I.V."/>
        </authorList>
    </citation>
    <scope>NUCLEOTIDE SEQUENCE [LARGE SCALE GENOMIC DNA]</scope>
    <source>
        <strain evidence="19 20">62-1032</strain>
    </source>
</reference>
<dbReference type="PRINTS" id="PR00119">
    <property type="entry name" value="CATATPASE"/>
</dbReference>
<evidence type="ECO:0000256" key="13">
    <source>
        <dbReference type="ARBA" id="ARBA00049128"/>
    </source>
</evidence>
<name>A0A1Y2DJU4_9BASI</name>
<keyword evidence="3" id="KW-0597">Phosphoprotein</keyword>
<dbReference type="InterPro" id="IPR008250">
    <property type="entry name" value="ATPase_P-typ_transduc_dom_A_sf"/>
</dbReference>
<dbReference type="InterPro" id="IPR023214">
    <property type="entry name" value="HAD_sf"/>
</dbReference>
<dbReference type="SUPFAM" id="SSF81660">
    <property type="entry name" value="Metal cation-transporting ATPase, ATP-binding domain N"/>
    <property type="match status" value="1"/>
</dbReference>
<feature type="compositionally biased region" description="Polar residues" evidence="16">
    <location>
        <begin position="253"/>
        <end position="267"/>
    </location>
</feature>
<dbReference type="SFLD" id="SFLDS00003">
    <property type="entry name" value="Haloacid_Dehalogenase"/>
    <property type="match status" value="1"/>
</dbReference>
<evidence type="ECO:0000256" key="15">
    <source>
        <dbReference type="RuleBase" id="RU362033"/>
    </source>
</evidence>
<dbReference type="InterPro" id="IPR044492">
    <property type="entry name" value="P_typ_ATPase_HD_dom"/>
</dbReference>
<dbReference type="Pfam" id="PF13246">
    <property type="entry name" value="Cation_ATPase"/>
    <property type="match status" value="1"/>
</dbReference>
<dbReference type="GO" id="GO:0016887">
    <property type="term" value="F:ATP hydrolysis activity"/>
    <property type="evidence" value="ECO:0007669"/>
    <property type="project" value="InterPro"/>
</dbReference>
<dbReference type="EMBL" id="MCGR01000076">
    <property type="protein sequence ID" value="ORY59414.1"/>
    <property type="molecule type" value="Genomic_DNA"/>
</dbReference>
<dbReference type="InterPro" id="IPR006539">
    <property type="entry name" value="P-type_ATPase_IV"/>
</dbReference>
<proteinExistence type="inferred from homology"/>
<evidence type="ECO:0000256" key="11">
    <source>
        <dbReference type="ARBA" id="ARBA00023136"/>
    </source>
</evidence>
<dbReference type="EC" id="7.6.2.1" evidence="15"/>
<feature type="binding site" evidence="14">
    <location>
        <position position="1437"/>
    </location>
    <ligand>
        <name>ATP</name>
        <dbReference type="ChEBI" id="CHEBI:30616"/>
    </ligand>
</feature>
<dbReference type="GO" id="GO:0000287">
    <property type="term" value="F:magnesium ion binding"/>
    <property type="evidence" value="ECO:0007669"/>
    <property type="project" value="UniProtKB-UniRule"/>
</dbReference>
<evidence type="ECO:0000256" key="3">
    <source>
        <dbReference type="ARBA" id="ARBA00022553"/>
    </source>
</evidence>
<dbReference type="InterPro" id="IPR018303">
    <property type="entry name" value="ATPase_P-typ_P_site"/>
</dbReference>
<feature type="compositionally biased region" description="Acidic residues" evidence="16">
    <location>
        <begin position="310"/>
        <end position="320"/>
    </location>
</feature>
<dbReference type="GO" id="GO:0045332">
    <property type="term" value="P:phospholipid translocation"/>
    <property type="evidence" value="ECO:0007669"/>
    <property type="project" value="TreeGrafter"/>
</dbReference>
<dbReference type="PANTHER" id="PTHR24092:SF153">
    <property type="entry name" value="PHOSPHOLIPID-TRANSPORTING ATPASE"/>
    <property type="match status" value="1"/>
</dbReference>
<organism evidence="19 20">
    <name type="scientific">Leucosporidium creatinivorum</name>
    <dbReference type="NCBI Taxonomy" id="106004"/>
    <lineage>
        <taxon>Eukaryota</taxon>
        <taxon>Fungi</taxon>
        <taxon>Dikarya</taxon>
        <taxon>Basidiomycota</taxon>
        <taxon>Pucciniomycotina</taxon>
        <taxon>Microbotryomycetes</taxon>
        <taxon>Leucosporidiales</taxon>
        <taxon>Leucosporidium</taxon>
    </lineage>
</organism>
<dbReference type="GO" id="GO:0005524">
    <property type="term" value="F:ATP binding"/>
    <property type="evidence" value="ECO:0007669"/>
    <property type="project" value="UniProtKB-UniRule"/>
</dbReference>
<dbReference type="Pfam" id="PF16212">
    <property type="entry name" value="PhoLip_ATPase_C"/>
    <property type="match status" value="1"/>
</dbReference>
<feature type="transmembrane region" description="Helical" evidence="15">
    <location>
        <begin position="1186"/>
        <end position="1208"/>
    </location>
</feature>
<feature type="compositionally biased region" description="Basic and acidic residues" evidence="16">
    <location>
        <begin position="682"/>
        <end position="708"/>
    </location>
</feature>
<dbReference type="NCBIfam" id="TIGR01494">
    <property type="entry name" value="ATPase_P-type"/>
    <property type="match status" value="1"/>
</dbReference>
<feature type="transmembrane region" description="Helical" evidence="15">
    <location>
        <begin position="1214"/>
        <end position="1235"/>
    </location>
</feature>
<evidence type="ECO:0000256" key="16">
    <source>
        <dbReference type="SAM" id="MobiDB-lite"/>
    </source>
</evidence>
<keyword evidence="20" id="KW-1185">Reference proteome</keyword>
<evidence type="ECO:0000313" key="20">
    <source>
        <dbReference type="Proteomes" id="UP000193467"/>
    </source>
</evidence>
<dbReference type="Gene3D" id="3.40.50.1000">
    <property type="entry name" value="HAD superfamily/HAD-like"/>
    <property type="match status" value="1"/>
</dbReference>
<evidence type="ECO:0000259" key="18">
    <source>
        <dbReference type="Pfam" id="PF16212"/>
    </source>
</evidence>
<keyword evidence="10 15" id="KW-1133">Transmembrane helix</keyword>
<protein>
    <recommendedName>
        <fullName evidence="15">Phospholipid-transporting ATPase</fullName>
        <ecNumber evidence="15">7.6.2.1</ecNumber>
    </recommendedName>
</protein>
<evidence type="ECO:0000256" key="8">
    <source>
        <dbReference type="ARBA" id="ARBA00022842"/>
    </source>
</evidence>
<dbReference type="Proteomes" id="UP000193467">
    <property type="component" value="Unassembled WGS sequence"/>
</dbReference>
<keyword evidence="6 14" id="KW-0547">Nucleotide-binding</keyword>
<dbReference type="GO" id="GO:0140326">
    <property type="term" value="F:ATPase-coupled intramembrane lipid transporter activity"/>
    <property type="evidence" value="ECO:0007669"/>
    <property type="project" value="UniProtKB-EC"/>
</dbReference>
<evidence type="ECO:0000256" key="12">
    <source>
        <dbReference type="ARBA" id="ARBA00034036"/>
    </source>
</evidence>
<dbReference type="Gene3D" id="2.70.150.10">
    <property type="entry name" value="Calcium-transporting ATPase, cytoplasmic transduction domain A"/>
    <property type="match status" value="1"/>
</dbReference>
<evidence type="ECO:0000256" key="5">
    <source>
        <dbReference type="ARBA" id="ARBA00022723"/>
    </source>
</evidence>
<dbReference type="SUPFAM" id="SSF56784">
    <property type="entry name" value="HAD-like"/>
    <property type="match status" value="1"/>
</dbReference>
<evidence type="ECO:0000313" key="19">
    <source>
        <dbReference type="EMBL" id="ORY59414.1"/>
    </source>
</evidence>
<dbReference type="PANTHER" id="PTHR24092">
    <property type="entry name" value="PROBABLE PHOSPHOLIPID-TRANSPORTING ATPASE"/>
    <property type="match status" value="1"/>
</dbReference>
<keyword evidence="7 14" id="KW-0067">ATP-binding</keyword>
<dbReference type="STRING" id="106004.A0A1Y2DJU4"/>
<evidence type="ECO:0000256" key="14">
    <source>
        <dbReference type="PIRSR" id="PIRSR606539-2"/>
    </source>
</evidence>
<feature type="transmembrane region" description="Helical" evidence="15">
    <location>
        <begin position="152"/>
        <end position="171"/>
    </location>
</feature>
<evidence type="ECO:0000259" key="17">
    <source>
        <dbReference type="Pfam" id="PF16209"/>
    </source>
</evidence>
<feature type="region of interest" description="Disordered" evidence="16">
    <location>
        <begin position="246"/>
        <end position="336"/>
    </location>
</feature>
<comment type="subcellular location">
    <subcellularLocation>
        <location evidence="1 15">Membrane</location>
        <topology evidence="1 15">Multi-pass membrane protein</topology>
    </subcellularLocation>
</comment>
<dbReference type="GO" id="GO:0005886">
    <property type="term" value="C:plasma membrane"/>
    <property type="evidence" value="ECO:0007669"/>
    <property type="project" value="TreeGrafter"/>
</dbReference>
<feature type="region of interest" description="Disordered" evidence="16">
    <location>
        <begin position="1470"/>
        <end position="1497"/>
    </location>
</feature>
<comment type="similarity">
    <text evidence="2 15">Belongs to the cation transport ATPase (P-type) (TC 3.A.3) family. Type IV subfamily.</text>
</comment>
<comment type="catalytic activity">
    <reaction evidence="12 15">
        <text>ATP + H2O + phospholipidSide 1 = ADP + phosphate + phospholipidSide 2.</text>
        <dbReference type="EC" id="7.6.2.1"/>
    </reaction>
</comment>
<dbReference type="SFLD" id="SFLDF00027">
    <property type="entry name" value="p-type_atpase"/>
    <property type="match status" value="1"/>
</dbReference>
<dbReference type="Gene3D" id="3.40.1110.10">
    <property type="entry name" value="Calcium-transporting ATPase, cytoplasmic domain N"/>
    <property type="match status" value="1"/>
</dbReference>
<evidence type="ECO:0000256" key="10">
    <source>
        <dbReference type="ARBA" id="ARBA00022989"/>
    </source>
</evidence>
<feature type="compositionally biased region" description="Low complexity" evidence="16">
    <location>
        <begin position="1574"/>
        <end position="1594"/>
    </location>
</feature>
<dbReference type="InterPro" id="IPR032631">
    <property type="entry name" value="P-type_ATPase_N"/>
</dbReference>
<evidence type="ECO:0000256" key="6">
    <source>
        <dbReference type="ARBA" id="ARBA00022741"/>
    </source>
</evidence>
<dbReference type="InterPro" id="IPR032630">
    <property type="entry name" value="P_typ_ATPase_c"/>
</dbReference>
<feature type="transmembrane region" description="Helical" evidence="15">
    <location>
        <begin position="1299"/>
        <end position="1317"/>
    </location>
</feature>
<keyword evidence="8 15" id="KW-0460">Magnesium</keyword>
<dbReference type="FunFam" id="3.40.1110.10:FF:000087">
    <property type="entry name" value="Phospholipid-transporting ATPase"/>
    <property type="match status" value="1"/>
</dbReference>
<feature type="transmembrane region" description="Helical" evidence="15">
    <location>
        <begin position="1329"/>
        <end position="1352"/>
    </location>
</feature>
<feature type="transmembrane region" description="Helical" evidence="15">
    <location>
        <begin position="563"/>
        <end position="583"/>
    </location>
</feature>
<dbReference type="InterPro" id="IPR023298">
    <property type="entry name" value="ATPase_P-typ_TM_dom_sf"/>
</dbReference>
<dbReference type="SUPFAM" id="SSF81653">
    <property type="entry name" value="Calcium ATPase, transduction domain A"/>
    <property type="match status" value="1"/>
</dbReference>
<accession>A0A1Y2DJU4</accession>
<evidence type="ECO:0000256" key="4">
    <source>
        <dbReference type="ARBA" id="ARBA00022692"/>
    </source>
</evidence>
<dbReference type="NCBIfam" id="TIGR01652">
    <property type="entry name" value="ATPase-Plipid"/>
    <property type="match status" value="1"/>
</dbReference>
<sequence length="1617" mass="179667">MAPTQVQPIPKRGPKNAFTRTLAKLGDWDLLAVFNPSRSKPAPRSVLINVAVPHEASTTAPKVRIPGWNGKEQFEQADGSIVTRKVAKGYGSRVVPADGWIFESNQVLTSKYNIITFLPRNLLEQFRRVANIFFLVLVILQFFPRFTTVNPGLSALPLIVVLVITALKDGYEDLKRHQSDRAINGIKVLALRGTFHNPNVTKAKSRSFGLPAFLQNYFLKRSLTKEAKQNEEERVTERKRGFWGRRRVRRPTISKNKGSSTSIQEGQENAEVPRDAPGGGDLQSARKEKEKESKGVEAKAPALHERMEGDDYADEDDAEGSPEPAPQPAHMGGVHAPHLHLGGHHYDKAVWVKECWEDLRVGDFVRLRGDESVPADLVVVSTSEEENVCYVETKNLDGETNLKSRHAVPELTHLRTSTDLSTKAKFTIEAEPASVNMFGFDAAVVIHDGRLGKDGKPLRCPVTLNTVLLRGTVVRNTDWVIGCVAMTGQDSKIVLNSGGTPSKRSKVERQMNPMVFLNLILLAMMCVMCALVDHYLQVEYVNRGAYWLFADDRSDDNPNINGIITFANALIAFQNIVPISLYISIEFVRLMQAAFIYGDNDIMYRNGDTKRRTVARSWNLSDDLGQIEYVFSDKTGTLTQNAMIFQQCSVGGKMYVGDQVAPEGTVTEDKVGKLNSSASSEDATRVPSGHETDVEKGDSSTEGEKQKTKLADQVLAPFHDAEIDGDLANKGSTQATNLYAFFSTLALCHTVLAQDEDGLIAYKAQSPDEAALVQAAADVGFVFLGRDKNILRIQTPHDADVVEYELLNVLEFSSARKRMSVVIRRLGDDEHSSSLYLLCKGADNIIFERLGAGNEDLKKVTDGHLEDFANEGLRTLCLAYKPLDEEAYEAWEREFHEATTLIEGREAAIERVSEKLETDLILLGATAIEDRLQDGVPEAIADLKRAGLKIWVATGDKLETAIAIGKTCNLLSRDMNIIIIKGGEYSEPNSAYSQLKNAIEKFFDVDDLVDRLENQPPDSELRPTASRHSGSSFRRPALKRAATGVSGITDIVGHDNGDRPGGYGLVIDGSSLRHAFAEPYTKDLLLELATRCKAVICCRTSPLQKALIVRLVKDGLGSMCLAIGDGANDVSMIQAADIGVGVAGEEGLQAVNSSDYAIGQFRYLQRLLLVHGHWSYMRNANMIVNFFYKEIIGIGILFWFQFYCGYSATTVYEYTYLLFWNVFWTLVPVIAIGVFDRNISERVLMTVPELYEYGRRGLLFGIPRFAIYMLDGIYQSAVIYFFLLYAYDTTTARADGYDIQMYEFSTIMAISAVLAANMYNGLNTRSWNWWVLAGVLIGPVLILLYTAVYAAFAPGLLWTYIYGFNHFLWPSAYFWLGLLFTITLSLLPRYLYRYYQENYYPTNIDILAWTDRSEPTHDWVHDPYMPQPPAETRFEKDPSELAEDAAPIFSTAQRTTSNLHRGRDSFALGRVSTGQSLTHDMSTGTAREGAGRGYGFDEAPAAPLSIARYTSRGSDHSSVRTRPRKGSVRLAGVELNPFVRSPNRARSGSGLNPTRLFGTGRKSIIREADETVLHSPTRPSHSPSASRRPSVASPQLVPDEEEEQEDASQPMMMGEAR</sequence>
<evidence type="ECO:0000256" key="9">
    <source>
        <dbReference type="ARBA" id="ARBA00022967"/>
    </source>
</evidence>
<feature type="compositionally biased region" description="Basic and acidic residues" evidence="16">
    <location>
        <begin position="284"/>
        <end position="309"/>
    </location>
</feature>
<dbReference type="PROSITE" id="PS00154">
    <property type="entry name" value="ATPASE_E1_E2"/>
    <property type="match status" value="1"/>
</dbReference>
<dbReference type="InterPro" id="IPR036412">
    <property type="entry name" value="HAD-like_sf"/>
</dbReference>
<feature type="region of interest" description="Disordered" evidence="16">
    <location>
        <begin position="1509"/>
        <end position="1617"/>
    </location>
</feature>
<dbReference type="SUPFAM" id="SSF81665">
    <property type="entry name" value="Calcium ATPase, transmembrane domain M"/>
    <property type="match status" value="1"/>
</dbReference>
<evidence type="ECO:0000256" key="1">
    <source>
        <dbReference type="ARBA" id="ARBA00004141"/>
    </source>
</evidence>
<gene>
    <name evidence="19" type="ORF">BCR35DRAFT_309270</name>
</gene>
<keyword evidence="9 15" id="KW-1278">Translocase</keyword>
<dbReference type="SFLD" id="SFLDG00002">
    <property type="entry name" value="C1.7:_P-type_atpase_like"/>
    <property type="match status" value="1"/>
</dbReference>
<keyword evidence="11 15" id="KW-0472">Membrane</keyword>
<dbReference type="OrthoDB" id="377733at2759"/>
<dbReference type="InterPro" id="IPR023299">
    <property type="entry name" value="ATPase_P-typ_cyto_dom_N"/>
</dbReference>
<evidence type="ECO:0000256" key="7">
    <source>
        <dbReference type="ARBA" id="ARBA00022840"/>
    </source>
</evidence>
<keyword evidence="5" id="KW-0479">Metal-binding</keyword>
<feature type="transmembrane region" description="Helical" evidence="15">
    <location>
        <begin position="1265"/>
        <end position="1287"/>
    </location>
</feature>
<feature type="compositionally biased region" description="Polar residues" evidence="16">
    <location>
        <begin position="1472"/>
        <end position="1485"/>
    </location>
</feature>
<feature type="region of interest" description="Disordered" evidence="16">
    <location>
        <begin position="666"/>
        <end position="708"/>
    </location>
</feature>
<keyword evidence="4 15" id="KW-0812">Transmembrane</keyword>
<comment type="catalytic activity">
    <reaction evidence="13">
        <text>a 1,2-diacyl-sn-glycero-3-phosphoethanolamine(out) + ATP + H2O = a 1,2-diacyl-sn-glycero-3-phosphoethanolamine(in) + ADP + phosphate + H(+)</text>
        <dbReference type="Rhea" id="RHEA:66132"/>
        <dbReference type="ChEBI" id="CHEBI:15377"/>
        <dbReference type="ChEBI" id="CHEBI:15378"/>
        <dbReference type="ChEBI" id="CHEBI:30616"/>
        <dbReference type="ChEBI" id="CHEBI:43474"/>
        <dbReference type="ChEBI" id="CHEBI:64612"/>
        <dbReference type="ChEBI" id="CHEBI:456216"/>
    </reaction>
    <physiologicalReaction direction="left-to-right" evidence="13">
        <dbReference type="Rhea" id="RHEA:66133"/>
    </physiologicalReaction>
</comment>
<comment type="caution">
    <text evidence="19">The sequence shown here is derived from an EMBL/GenBank/DDBJ whole genome shotgun (WGS) entry which is preliminary data.</text>
</comment>
<dbReference type="InterPro" id="IPR001757">
    <property type="entry name" value="P_typ_ATPase"/>
</dbReference>
<dbReference type="Pfam" id="PF16209">
    <property type="entry name" value="PhoLip_ATPase_N"/>
    <property type="match status" value="1"/>
</dbReference>
<dbReference type="InParanoid" id="A0A1Y2DJU4"/>
<feature type="domain" description="P-type ATPase N-terminal" evidence="17">
    <location>
        <begin position="102"/>
        <end position="152"/>
    </location>
</feature>
<evidence type="ECO:0000256" key="2">
    <source>
        <dbReference type="ARBA" id="ARBA00008109"/>
    </source>
</evidence>
<feature type="transmembrane region" description="Helical" evidence="15">
    <location>
        <begin position="514"/>
        <end position="536"/>
    </location>
</feature>